<sequence>MTVVFGNPGFGGALLEQVVSNLELVLVRIEAQAKETFPQLALVTPLKVLSDLEAMEVDLVARSLVVVLAQLLP</sequence>
<dbReference type="Proteomes" id="UP000887574">
    <property type="component" value="Unplaced"/>
</dbReference>
<name>A0A915CST6_9BILA</name>
<keyword evidence="1" id="KW-1185">Reference proteome</keyword>
<evidence type="ECO:0000313" key="2">
    <source>
        <dbReference type="WBParaSite" id="jg11862"/>
    </source>
</evidence>
<accession>A0A915CST6</accession>
<organism evidence="1 2">
    <name type="scientific">Ditylenchus dipsaci</name>
    <dbReference type="NCBI Taxonomy" id="166011"/>
    <lineage>
        <taxon>Eukaryota</taxon>
        <taxon>Metazoa</taxon>
        <taxon>Ecdysozoa</taxon>
        <taxon>Nematoda</taxon>
        <taxon>Chromadorea</taxon>
        <taxon>Rhabditida</taxon>
        <taxon>Tylenchina</taxon>
        <taxon>Tylenchomorpha</taxon>
        <taxon>Sphaerularioidea</taxon>
        <taxon>Anguinidae</taxon>
        <taxon>Anguininae</taxon>
        <taxon>Ditylenchus</taxon>
    </lineage>
</organism>
<evidence type="ECO:0000313" key="1">
    <source>
        <dbReference type="Proteomes" id="UP000887574"/>
    </source>
</evidence>
<dbReference type="AlphaFoldDB" id="A0A915CST6"/>
<dbReference type="WBParaSite" id="jg11862">
    <property type="protein sequence ID" value="jg11862"/>
    <property type="gene ID" value="jg11862"/>
</dbReference>
<protein>
    <submittedName>
        <fullName evidence="2">Uncharacterized protein</fullName>
    </submittedName>
</protein>
<proteinExistence type="predicted"/>
<reference evidence="2" key="1">
    <citation type="submission" date="2022-11" db="UniProtKB">
        <authorList>
            <consortium name="WormBaseParasite"/>
        </authorList>
    </citation>
    <scope>IDENTIFICATION</scope>
</reference>